<dbReference type="EMBL" id="RFFJ01000126">
    <property type="protein sequence ID" value="RMI36971.1"/>
    <property type="molecule type" value="Genomic_DNA"/>
</dbReference>
<evidence type="ECO:0000256" key="1">
    <source>
        <dbReference type="SAM" id="Phobius"/>
    </source>
</evidence>
<dbReference type="Proteomes" id="UP000278673">
    <property type="component" value="Unassembled WGS sequence"/>
</dbReference>
<comment type="caution">
    <text evidence="2">The sequence shown here is derived from an EMBL/GenBank/DDBJ whole genome shotgun (WGS) entry which is preliminary data.</text>
</comment>
<sequence>NRIKHWRGLATRYDKTATIYLAGLHIAGIFIWSAR</sequence>
<accession>A0A3M2LHR4</accession>
<organism evidence="2 3">
    <name type="scientific">Streptomyces triticirhizae</name>
    <dbReference type="NCBI Taxonomy" id="2483353"/>
    <lineage>
        <taxon>Bacteria</taxon>
        <taxon>Bacillati</taxon>
        <taxon>Actinomycetota</taxon>
        <taxon>Actinomycetes</taxon>
        <taxon>Kitasatosporales</taxon>
        <taxon>Streptomycetaceae</taxon>
        <taxon>Streptomyces</taxon>
    </lineage>
</organism>
<dbReference type="AlphaFoldDB" id="A0A3M2LHR4"/>
<keyword evidence="1" id="KW-1133">Transmembrane helix</keyword>
<proteinExistence type="predicted"/>
<feature type="transmembrane region" description="Helical" evidence="1">
    <location>
        <begin position="17"/>
        <end position="34"/>
    </location>
</feature>
<keyword evidence="1" id="KW-0472">Membrane</keyword>
<gene>
    <name evidence="2" type="ORF">EBN88_20145</name>
</gene>
<name>A0A3M2LHR4_9ACTN</name>
<keyword evidence="1" id="KW-0812">Transmembrane</keyword>
<feature type="non-terminal residue" evidence="2">
    <location>
        <position position="1"/>
    </location>
</feature>
<reference evidence="2 3" key="1">
    <citation type="submission" date="2018-10" db="EMBL/GenBank/DDBJ databases">
        <title>Isolation, diversity and antifungal activity of actinobacteria from wheat.</title>
        <authorList>
            <person name="Han C."/>
        </authorList>
    </citation>
    <scope>NUCLEOTIDE SEQUENCE [LARGE SCALE GENOMIC DNA]</scope>
    <source>
        <strain evidence="2 3">NEAU-YY642</strain>
    </source>
</reference>
<keyword evidence="3" id="KW-1185">Reference proteome</keyword>
<evidence type="ECO:0000313" key="2">
    <source>
        <dbReference type="EMBL" id="RMI36971.1"/>
    </source>
</evidence>
<evidence type="ECO:0000313" key="3">
    <source>
        <dbReference type="Proteomes" id="UP000278673"/>
    </source>
</evidence>
<protein>
    <submittedName>
        <fullName evidence="2">IS5/IS1182 family transposase</fullName>
    </submittedName>
</protein>